<accession>A0AC34GI80</accession>
<name>A0AC34GI80_9BILA</name>
<evidence type="ECO:0000313" key="2">
    <source>
        <dbReference type="WBParaSite" id="ES5_v2.g29332.t1"/>
    </source>
</evidence>
<proteinExistence type="predicted"/>
<reference evidence="2" key="1">
    <citation type="submission" date="2022-11" db="UniProtKB">
        <authorList>
            <consortium name="WormBaseParasite"/>
        </authorList>
    </citation>
    <scope>IDENTIFICATION</scope>
</reference>
<evidence type="ECO:0000313" key="1">
    <source>
        <dbReference type="Proteomes" id="UP000887579"/>
    </source>
</evidence>
<sequence>MSPEEEPNPEELTFDQKIVFVGSKFTDAQIEKFKA</sequence>
<dbReference type="Proteomes" id="UP000887579">
    <property type="component" value="Unplaced"/>
</dbReference>
<dbReference type="WBParaSite" id="ES5_v2.g29332.t1">
    <property type="protein sequence ID" value="ES5_v2.g29332.t1"/>
    <property type="gene ID" value="ES5_v2.g29332"/>
</dbReference>
<organism evidence="1 2">
    <name type="scientific">Panagrolaimus sp. ES5</name>
    <dbReference type="NCBI Taxonomy" id="591445"/>
    <lineage>
        <taxon>Eukaryota</taxon>
        <taxon>Metazoa</taxon>
        <taxon>Ecdysozoa</taxon>
        <taxon>Nematoda</taxon>
        <taxon>Chromadorea</taxon>
        <taxon>Rhabditida</taxon>
        <taxon>Tylenchina</taxon>
        <taxon>Panagrolaimomorpha</taxon>
        <taxon>Panagrolaimoidea</taxon>
        <taxon>Panagrolaimidae</taxon>
        <taxon>Panagrolaimus</taxon>
    </lineage>
</organism>
<protein>
    <submittedName>
        <fullName evidence="2">Uncharacterized protein</fullName>
    </submittedName>
</protein>